<sequence length="79" mass="8886">MSRRTHVKMPANRSYEEMGLSPEPERTAGNQRRYDVAAPTRLGPMRHARVLGQPLDDVAALISLEGARENTSTPRMNLR</sequence>
<dbReference type="RefSeq" id="WP_316777278.1">
    <property type="nucleotide sequence ID" value="NZ_JASMWN010000010.1"/>
</dbReference>
<dbReference type="PROSITE" id="PS50937">
    <property type="entry name" value="HTH_MERR_2"/>
    <property type="match status" value="1"/>
</dbReference>
<dbReference type="Pfam" id="PF13411">
    <property type="entry name" value="MerR_1"/>
    <property type="match status" value="1"/>
</dbReference>
<feature type="region of interest" description="Disordered" evidence="1">
    <location>
        <begin position="1"/>
        <end position="34"/>
    </location>
</feature>
<dbReference type="SUPFAM" id="SSF46955">
    <property type="entry name" value="Putative DNA-binding domain"/>
    <property type="match status" value="1"/>
</dbReference>
<comment type="caution">
    <text evidence="3">The sequence shown here is derived from an EMBL/GenBank/DDBJ whole genome shotgun (WGS) entry which is preliminary data.</text>
</comment>
<dbReference type="EMBL" id="JASMWN010000010">
    <property type="protein sequence ID" value="MDU9004899.1"/>
    <property type="molecule type" value="Genomic_DNA"/>
</dbReference>
<accession>A0ABU3VFE9</accession>
<dbReference type="InterPro" id="IPR009061">
    <property type="entry name" value="DNA-bd_dom_put_sf"/>
</dbReference>
<evidence type="ECO:0000313" key="3">
    <source>
        <dbReference type="EMBL" id="MDU9004899.1"/>
    </source>
</evidence>
<protein>
    <recommendedName>
        <fullName evidence="2">HTH merR-type domain-containing protein</fullName>
    </recommendedName>
</protein>
<feature type="domain" description="HTH merR-type" evidence="2">
    <location>
        <begin position="1"/>
        <end position="64"/>
    </location>
</feature>
<keyword evidence="4" id="KW-1185">Reference proteome</keyword>
<organism evidence="3 4">
    <name type="scientific">Sedimentitalea todarodis</name>
    <dbReference type="NCBI Taxonomy" id="1631240"/>
    <lineage>
        <taxon>Bacteria</taxon>
        <taxon>Pseudomonadati</taxon>
        <taxon>Pseudomonadota</taxon>
        <taxon>Alphaproteobacteria</taxon>
        <taxon>Rhodobacterales</taxon>
        <taxon>Paracoccaceae</taxon>
        <taxon>Sedimentitalea</taxon>
    </lineage>
</organism>
<dbReference type="Proteomes" id="UP001255416">
    <property type="component" value="Unassembled WGS sequence"/>
</dbReference>
<dbReference type="InterPro" id="IPR000551">
    <property type="entry name" value="MerR-type_HTH_dom"/>
</dbReference>
<gene>
    <name evidence="3" type="ORF">QO231_13675</name>
</gene>
<evidence type="ECO:0000259" key="2">
    <source>
        <dbReference type="PROSITE" id="PS50937"/>
    </source>
</evidence>
<evidence type="ECO:0000256" key="1">
    <source>
        <dbReference type="SAM" id="MobiDB-lite"/>
    </source>
</evidence>
<proteinExistence type="predicted"/>
<name>A0ABU3VFE9_9RHOB</name>
<dbReference type="Gene3D" id="1.10.1660.10">
    <property type="match status" value="1"/>
</dbReference>
<reference evidence="4" key="1">
    <citation type="submission" date="2023-05" db="EMBL/GenBank/DDBJ databases">
        <title>Sedimentitalea sp. nov. JM2-8.</title>
        <authorList>
            <person name="Huang J."/>
        </authorList>
    </citation>
    <scope>NUCLEOTIDE SEQUENCE [LARGE SCALE GENOMIC DNA]</scope>
    <source>
        <strain evidence="4">KHS03</strain>
    </source>
</reference>
<evidence type="ECO:0000313" key="4">
    <source>
        <dbReference type="Proteomes" id="UP001255416"/>
    </source>
</evidence>